<evidence type="ECO:0000256" key="1">
    <source>
        <dbReference type="ARBA" id="ARBA00004496"/>
    </source>
</evidence>
<dbReference type="AlphaFoldDB" id="A0A9D9GTN1"/>
<dbReference type="GO" id="GO:0006105">
    <property type="term" value="P:succinate metabolic process"/>
    <property type="evidence" value="ECO:0007669"/>
    <property type="project" value="TreeGrafter"/>
</dbReference>
<dbReference type="PANTHER" id="PTHR39585">
    <property type="entry name" value="FAD ASSEMBLY FACTOR SDHE"/>
    <property type="match status" value="1"/>
</dbReference>
<comment type="subcellular location">
    <subcellularLocation>
        <location evidence="1">Cytoplasm</location>
    </subcellularLocation>
</comment>
<reference evidence="6" key="1">
    <citation type="submission" date="2020-10" db="EMBL/GenBank/DDBJ databases">
        <authorList>
            <person name="Gilroy R."/>
        </authorList>
    </citation>
    <scope>NUCLEOTIDE SEQUENCE</scope>
    <source>
        <strain evidence="6">17213</strain>
    </source>
</reference>
<dbReference type="SUPFAM" id="SSF109910">
    <property type="entry name" value="YgfY-like"/>
    <property type="match status" value="1"/>
</dbReference>
<keyword evidence="5" id="KW-0143">Chaperone</keyword>
<gene>
    <name evidence="6" type="ORF">IAB19_07165</name>
</gene>
<organism evidence="6 7">
    <name type="scientific">Candidatus Avisuccinivibrio stercorigallinarum</name>
    <dbReference type="NCBI Taxonomy" id="2840704"/>
    <lineage>
        <taxon>Bacteria</taxon>
        <taxon>Pseudomonadati</taxon>
        <taxon>Pseudomonadota</taxon>
        <taxon>Gammaproteobacteria</taxon>
        <taxon>Aeromonadales</taxon>
        <taxon>Succinivibrionaceae</taxon>
        <taxon>Succinivibrionaceae incertae sedis</taxon>
        <taxon>Candidatus Avisuccinivibrio</taxon>
    </lineage>
</organism>
<keyword evidence="4" id="KW-0963">Cytoplasm</keyword>
<comment type="similarity">
    <text evidence="2">Belongs to the SdhE FAD assembly factor family.</text>
</comment>
<evidence type="ECO:0000256" key="5">
    <source>
        <dbReference type="ARBA" id="ARBA00023186"/>
    </source>
</evidence>
<evidence type="ECO:0000313" key="7">
    <source>
        <dbReference type="Proteomes" id="UP000823631"/>
    </source>
</evidence>
<dbReference type="InterPro" id="IPR050531">
    <property type="entry name" value="SdhE_FAD_assembly_factor"/>
</dbReference>
<dbReference type="PANTHER" id="PTHR39585:SF1">
    <property type="entry name" value="FAD ASSEMBLY FACTOR SDHE"/>
    <property type="match status" value="1"/>
</dbReference>
<reference evidence="6" key="2">
    <citation type="journal article" date="2021" name="PeerJ">
        <title>Extensive microbial diversity within the chicken gut microbiome revealed by metagenomics and culture.</title>
        <authorList>
            <person name="Gilroy R."/>
            <person name="Ravi A."/>
            <person name="Getino M."/>
            <person name="Pursley I."/>
            <person name="Horton D.L."/>
            <person name="Alikhan N.F."/>
            <person name="Baker D."/>
            <person name="Gharbi K."/>
            <person name="Hall N."/>
            <person name="Watson M."/>
            <person name="Adriaenssens E.M."/>
            <person name="Foster-Nyarko E."/>
            <person name="Jarju S."/>
            <person name="Secka A."/>
            <person name="Antonio M."/>
            <person name="Oren A."/>
            <person name="Chaudhuri R.R."/>
            <person name="La Ragione R."/>
            <person name="Hildebrand F."/>
            <person name="Pallen M.J."/>
        </authorList>
    </citation>
    <scope>NUCLEOTIDE SEQUENCE</scope>
    <source>
        <strain evidence="6">17213</strain>
    </source>
</reference>
<sequence>MDEKNWGRIKWQSRRGMRELDLMLLPFVEHDLPKCDDKTIDAYMDLLKASDLELFRWLHGTAEPDTEQRKELVQFIIKCHEGRRGVEGV</sequence>
<evidence type="ECO:0000256" key="3">
    <source>
        <dbReference type="ARBA" id="ARBA00019418"/>
    </source>
</evidence>
<dbReference type="EMBL" id="JADINH010000151">
    <property type="protein sequence ID" value="MBO8416139.1"/>
    <property type="molecule type" value="Genomic_DNA"/>
</dbReference>
<name>A0A9D9GTN1_9GAMM</name>
<dbReference type="InterPro" id="IPR005631">
    <property type="entry name" value="SDH"/>
</dbReference>
<dbReference type="Pfam" id="PF03937">
    <property type="entry name" value="Sdh5"/>
    <property type="match status" value="1"/>
</dbReference>
<dbReference type="Gene3D" id="1.10.150.250">
    <property type="entry name" value="Flavinator of succinate dehydrogenase"/>
    <property type="match status" value="1"/>
</dbReference>
<accession>A0A9D9GTN1</accession>
<evidence type="ECO:0000256" key="2">
    <source>
        <dbReference type="ARBA" id="ARBA00008571"/>
    </source>
</evidence>
<evidence type="ECO:0000256" key="4">
    <source>
        <dbReference type="ARBA" id="ARBA00022490"/>
    </source>
</evidence>
<comment type="caution">
    <text evidence="6">The sequence shown here is derived from an EMBL/GenBank/DDBJ whole genome shotgun (WGS) entry which is preliminary data.</text>
</comment>
<dbReference type="InterPro" id="IPR036714">
    <property type="entry name" value="SDH_sf"/>
</dbReference>
<dbReference type="GO" id="GO:0005737">
    <property type="term" value="C:cytoplasm"/>
    <property type="evidence" value="ECO:0007669"/>
    <property type="project" value="UniProtKB-SubCell"/>
</dbReference>
<protein>
    <recommendedName>
        <fullName evidence="3">FAD assembly factor SdhE</fullName>
    </recommendedName>
</protein>
<evidence type="ECO:0000313" key="6">
    <source>
        <dbReference type="EMBL" id="MBO8416139.1"/>
    </source>
</evidence>
<proteinExistence type="inferred from homology"/>
<dbReference type="Proteomes" id="UP000823631">
    <property type="component" value="Unassembled WGS sequence"/>
</dbReference>